<evidence type="ECO:0000313" key="1">
    <source>
        <dbReference type="EMBL" id="AHY45711.1"/>
    </source>
</evidence>
<evidence type="ECO:0008006" key="4">
    <source>
        <dbReference type="Google" id="ProtNLM"/>
    </source>
</evidence>
<dbReference type="RefSeq" id="WP_143533820.1">
    <property type="nucleotide sequence ID" value="NZ_CP007514.1"/>
</dbReference>
<gene>
    <name evidence="1" type="ORF">RradSPS_0428</name>
    <name evidence="2" type="ORF">SIL72_03685</name>
</gene>
<dbReference type="GO" id="GO:0006281">
    <property type="term" value="P:DNA repair"/>
    <property type="evidence" value="ECO:0007669"/>
    <property type="project" value="InterPro"/>
</dbReference>
<reference evidence="2" key="2">
    <citation type="submission" date="2023-11" db="EMBL/GenBank/DDBJ databases">
        <title>MicrobeMod: A computational toolkit for identifying prokaryotic methylation and restriction-modification with nanopore sequencing.</title>
        <authorList>
            <person name="Crits-Christoph A."/>
            <person name="Kang S.C."/>
            <person name="Lee H."/>
            <person name="Ostrov N."/>
        </authorList>
    </citation>
    <scope>NUCLEOTIDE SEQUENCE</scope>
    <source>
        <strain evidence="2">ATCC 51242</strain>
    </source>
</reference>
<dbReference type="OrthoDB" id="7060316at2"/>
<dbReference type="STRING" id="42256.RradSPS_0428"/>
<name>A0A023X0H9_RUBRA</name>
<evidence type="ECO:0000313" key="2">
    <source>
        <dbReference type="EMBL" id="MDX5893127.1"/>
    </source>
</evidence>
<dbReference type="GO" id="GO:0003824">
    <property type="term" value="F:catalytic activity"/>
    <property type="evidence" value="ECO:0007669"/>
    <property type="project" value="InterPro"/>
</dbReference>
<keyword evidence="3" id="KW-1185">Reference proteome</keyword>
<dbReference type="Proteomes" id="UP001281130">
    <property type="component" value="Unassembled WGS sequence"/>
</dbReference>
<dbReference type="InterPro" id="IPR011257">
    <property type="entry name" value="DNA_glycosylase"/>
</dbReference>
<dbReference type="HOGENOM" id="CLU_1218989_0_0_11"/>
<organism evidence="1 3">
    <name type="scientific">Rubrobacter radiotolerans</name>
    <name type="common">Arthrobacter radiotolerans</name>
    <dbReference type="NCBI Taxonomy" id="42256"/>
    <lineage>
        <taxon>Bacteria</taxon>
        <taxon>Bacillati</taxon>
        <taxon>Actinomycetota</taxon>
        <taxon>Rubrobacteria</taxon>
        <taxon>Rubrobacterales</taxon>
        <taxon>Rubrobacteraceae</taxon>
        <taxon>Rubrobacter</taxon>
    </lineage>
</organism>
<dbReference type="EMBL" id="JAWXXX010000001">
    <property type="protein sequence ID" value="MDX5893127.1"/>
    <property type="molecule type" value="Genomic_DNA"/>
</dbReference>
<protein>
    <recommendedName>
        <fullName evidence="4">HhH-GPD superfamily base excision DNA repair protein</fullName>
    </recommendedName>
</protein>
<dbReference type="SUPFAM" id="SSF48150">
    <property type="entry name" value="DNA-glycosylase"/>
    <property type="match status" value="1"/>
</dbReference>
<dbReference type="Proteomes" id="UP000025229">
    <property type="component" value="Chromosome"/>
</dbReference>
<sequence>MEADQGTVAKAELTKTARRIADEQKEKLDKLKANAPDLERPDFVWHYLLRSFSTMGGIKGFAGLIDNPDNYKEVTYERLAEISDEERLAHADGVCRRAKVNYPGNKGRYITKSFAQVCSLGGPEVAREKLLNCKGREAKVRFLMQFHGIGPKYARNIMMDVYHEDFHNSIAIDSRIQSISNAWGLSFGSYEEHEDFYLSVAKGADLNGWELDRLMFNFKDEFLPDAA</sequence>
<dbReference type="EMBL" id="CP007514">
    <property type="protein sequence ID" value="AHY45711.1"/>
    <property type="molecule type" value="Genomic_DNA"/>
</dbReference>
<reference evidence="1 3" key="1">
    <citation type="submission" date="2014-03" db="EMBL/GenBank/DDBJ databases">
        <title>Complete genome sequence of the Radio-Resistant Rubrobacter radiotolerans RSPS-4.</title>
        <authorList>
            <person name="Egas C.C."/>
            <person name="Barroso C.C."/>
            <person name="Froufe H.J.C."/>
            <person name="Pacheco J.J."/>
            <person name="Albuquerque L.L."/>
            <person name="da Costa M.M.S."/>
        </authorList>
    </citation>
    <scope>NUCLEOTIDE SEQUENCE [LARGE SCALE GENOMIC DNA]</scope>
    <source>
        <strain evidence="1 3">RSPS-4</strain>
    </source>
</reference>
<dbReference type="AlphaFoldDB" id="A0A023X0H9"/>
<evidence type="ECO:0000313" key="3">
    <source>
        <dbReference type="Proteomes" id="UP000025229"/>
    </source>
</evidence>
<accession>A0A023X0H9</accession>
<proteinExistence type="predicted"/>
<dbReference type="KEGG" id="rrd:RradSPS_0428"/>